<dbReference type="InterPro" id="IPR025198">
    <property type="entry name" value="PPK_N_dom"/>
</dbReference>
<dbReference type="Gene3D" id="1.20.58.310">
    <property type="entry name" value="Polyphosphate kinase N-terminal domain"/>
    <property type="match status" value="1"/>
</dbReference>
<dbReference type="EC" id="2.7.4.1" evidence="6 7"/>
<feature type="domain" description="Polyphosphate kinase N-terminal" evidence="10">
    <location>
        <begin position="18"/>
        <end position="124"/>
    </location>
</feature>
<feature type="region of interest" description="Disordered" evidence="8">
    <location>
        <begin position="720"/>
        <end position="745"/>
    </location>
</feature>
<dbReference type="Pfam" id="PF13090">
    <property type="entry name" value="PP_kinase_C"/>
    <property type="match status" value="1"/>
</dbReference>
<dbReference type="Pfam" id="PF17941">
    <property type="entry name" value="PP_kinase_C_1"/>
    <property type="match status" value="1"/>
</dbReference>
<feature type="binding site" evidence="6">
    <location>
        <position position="604"/>
    </location>
    <ligand>
        <name>ATP</name>
        <dbReference type="ChEBI" id="CHEBI:30616"/>
    </ligand>
</feature>
<comment type="similarity">
    <text evidence="6 7">Belongs to the polyphosphate kinase 1 (PPK1) family.</text>
</comment>
<comment type="PTM">
    <text evidence="6 7">An intermediate of this reaction is the autophosphorylated ppk in which a phosphate is covalently linked to a histidine residue through a N-P bond.</text>
</comment>
<evidence type="ECO:0000256" key="7">
    <source>
        <dbReference type="RuleBase" id="RU003800"/>
    </source>
</evidence>
<dbReference type="GO" id="GO:0008976">
    <property type="term" value="F:polyphosphate kinase activity"/>
    <property type="evidence" value="ECO:0007669"/>
    <property type="project" value="UniProtKB-UniRule"/>
</dbReference>
<dbReference type="NCBIfam" id="NF003921">
    <property type="entry name" value="PRK05443.2-2"/>
    <property type="match status" value="1"/>
</dbReference>
<dbReference type="SUPFAM" id="SSF140356">
    <property type="entry name" value="PPK N-terminal domain-like"/>
    <property type="match status" value="1"/>
</dbReference>
<dbReference type="GO" id="GO:0009358">
    <property type="term" value="C:polyphosphate kinase complex"/>
    <property type="evidence" value="ECO:0007669"/>
    <property type="project" value="InterPro"/>
</dbReference>
<dbReference type="InterPro" id="IPR036830">
    <property type="entry name" value="PP_kinase_middle_dom_sf"/>
</dbReference>
<feature type="binding site" evidence="6">
    <location>
        <position position="417"/>
    </location>
    <ligand>
        <name>Mg(2+)</name>
        <dbReference type="ChEBI" id="CHEBI:18420"/>
    </ligand>
</feature>
<evidence type="ECO:0000256" key="8">
    <source>
        <dbReference type="SAM" id="MobiDB-lite"/>
    </source>
</evidence>
<dbReference type="GO" id="GO:0005524">
    <property type="term" value="F:ATP binding"/>
    <property type="evidence" value="ECO:0007669"/>
    <property type="project" value="UniProtKB-KW"/>
</dbReference>
<keyword evidence="6" id="KW-0460">Magnesium</keyword>
<keyword evidence="4 6" id="KW-0418">Kinase</keyword>
<dbReference type="Gene3D" id="3.30.1840.10">
    <property type="entry name" value="Polyphosphate kinase middle domain"/>
    <property type="match status" value="1"/>
</dbReference>
<dbReference type="InterPro" id="IPR003414">
    <property type="entry name" value="PP_kinase"/>
</dbReference>
<evidence type="ECO:0000259" key="11">
    <source>
        <dbReference type="Pfam" id="PF13090"/>
    </source>
</evidence>
<dbReference type="InterPro" id="IPR036832">
    <property type="entry name" value="PPK_N_dom_sf"/>
</dbReference>
<gene>
    <name evidence="6 13" type="primary">ppk</name>
    <name evidence="13" type="ORF">Pla133_23180</name>
</gene>
<keyword evidence="6" id="KW-0479">Metal-binding</keyword>
<dbReference type="GO" id="GO:0006799">
    <property type="term" value="P:polyphosphate biosynthetic process"/>
    <property type="evidence" value="ECO:0007669"/>
    <property type="project" value="UniProtKB-UniRule"/>
</dbReference>
<comment type="function">
    <text evidence="6 7">Catalyzes the reversible transfer of the terminal phosphate of ATP to form a long-chain polyphosphate (polyP).</text>
</comment>
<dbReference type="GO" id="GO:0046872">
    <property type="term" value="F:metal ion binding"/>
    <property type="evidence" value="ECO:0007669"/>
    <property type="project" value="UniProtKB-KW"/>
</dbReference>
<dbReference type="PANTHER" id="PTHR30218">
    <property type="entry name" value="POLYPHOSPHATE KINASE"/>
    <property type="match status" value="1"/>
</dbReference>
<feature type="domain" description="Polyphosphate kinase C-terminal" evidence="12">
    <location>
        <begin position="343"/>
        <end position="506"/>
    </location>
</feature>
<feature type="domain" description="Polyphosphate kinase middle" evidence="9">
    <location>
        <begin position="134"/>
        <end position="315"/>
    </location>
</feature>
<feature type="binding site" evidence="6">
    <location>
        <position position="387"/>
    </location>
    <ligand>
        <name>Mg(2+)</name>
        <dbReference type="ChEBI" id="CHEBI:18420"/>
    </ligand>
</feature>
<evidence type="ECO:0000256" key="2">
    <source>
        <dbReference type="ARBA" id="ARBA00022679"/>
    </source>
</evidence>
<dbReference type="Proteomes" id="UP000316921">
    <property type="component" value="Chromosome"/>
</dbReference>
<feature type="compositionally biased region" description="Basic residues" evidence="8">
    <location>
        <begin position="736"/>
        <end position="745"/>
    </location>
</feature>
<keyword evidence="3 6" id="KW-0547">Nucleotide-binding</keyword>
<dbReference type="InterPro" id="IPR024953">
    <property type="entry name" value="PP_kinase_middle"/>
</dbReference>
<dbReference type="NCBIfam" id="NF003918">
    <property type="entry name" value="PRK05443.1-2"/>
    <property type="match status" value="1"/>
</dbReference>
<dbReference type="PIRSF" id="PIRSF015589">
    <property type="entry name" value="PP_kinase"/>
    <property type="match status" value="1"/>
</dbReference>
<feature type="binding site" evidence="6">
    <location>
        <position position="576"/>
    </location>
    <ligand>
        <name>ATP</name>
        <dbReference type="ChEBI" id="CHEBI:30616"/>
    </ligand>
</feature>
<comment type="cofactor">
    <cofactor evidence="6">
        <name>Mg(2+)</name>
        <dbReference type="ChEBI" id="CHEBI:18420"/>
    </cofactor>
</comment>
<feature type="domain" description="Polyphosphate kinase C-terminal" evidence="11">
    <location>
        <begin position="515"/>
        <end position="687"/>
    </location>
</feature>
<evidence type="ECO:0000259" key="12">
    <source>
        <dbReference type="Pfam" id="PF17941"/>
    </source>
</evidence>
<dbReference type="InterPro" id="IPR041108">
    <property type="entry name" value="PP_kinase_C_1"/>
</dbReference>
<evidence type="ECO:0000256" key="1">
    <source>
        <dbReference type="ARBA" id="ARBA00022553"/>
    </source>
</evidence>
<dbReference type="InterPro" id="IPR025200">
    <property type="entry name" value="PPK_C_dom2"/>
</dbReference>
<dbReference type="SUPFAM" id="SSF143724">
    <property type="entry name" value="PHP14-like"/>
    <property type="match status" value="1"/>
</dbReference>
<evidence type="ECO:0000313" key="14">
    <source>
        <dbReference type="Proteomes" id="UP000316921"/>
    </source>
</evidence>
<dbReference type="Gene3D" id="3.30.870.10">
    <property type="entry name" value="Endonuclease Chain A"/>
    <property type="match status" value="2"/>
</dbReference>
<dbReference type="EMBL" id="CP036287">
    <property type="protein sequence ID" value="QDU67240.1"/>
    <property type="molecule type" value="Genomic_DNA"/>
</dbReference>
<sequence length="745" mass="83980">MKQPEHQPPIDLRQPELFLNRDLSLLEFNQRVLAQAQDEHNPLLERLRYLAICTTNLDEFFEIRAAGLRQQVVAGVTRPPGPDGNSPREVLQAISTKAHELVDEQYRTLNEMILPALAAEGIQVVARDQWNEDQAAWVRKHFRRDVQPVLTPMAIDPAHPFPRIVNKSLTFLISLQGKDAFGRNDGLAALNVPRSLPRVIPLPEEVATEPNSFVLLSSVIHAHVDELFPGMEVRGCYQFRVTRNSDLWVEEEEVDDLLHALEGELPRRNYGDAVRLEVADNCPVEMTEFLLDQFSLGEQDLYQVNGPVNLHRLAGLIDLVERPDLRFRSFVPGWPEGLEQGADMFAALGERDLLVHHPYQSFQPVVDLVRQAAADPNVLAIKQTLYRTGEHSSVVEALIDSAEAGKEVTAVVELRARFDERANIDLAHRLQAAGVNVVYGIVGYKTHAKMLLVVRREGRRLRRYAHLGTGNYHPGTARTYTDFGLLTSDPVLCEDVHQLFLQMTGMGKVRRLKKLLQAPFTLHKTLVEMVDAEAEAARAGRPAAIRAKMNSLTEPEIAIALYRASQAGVSIDLIVRGACCLRPGIPGVSENIRVRSIIGRFLEHHRVFHFHAGGEDRVLCSSADFMSRNFFRRVECCFPVEDPKLKKRVLREGLDLPLKDNLQSWLMQADGSYARVHPARARDRASQRELLTLLADFSDPQVEPDRRKLGRLDREVRAGERLRVKPAGRKVEGKRGASRSKHERG</sequence>
<evidence type="ECO:0000259" key="9">
    <source>
        <dbReference type="Pfam" id="PF02503"/>
    </source>
</evidence>
<dbReference type="KEGG" id="pbap:Pla133_23180"/>
<name>A0A518BJT4_9BACT</name>
<dbReference type="NCBIfam" id="TIGR03705">
    <property type="entry name" value="poly_P_kin"/>
    <property type="match status" value="1"/>
</dbReference>
<feature type="active site" description="Phosphohistidine intermediate" evidence="6">
    <location>
        <position position="447"/>
    </location>
</feature>
<keyword evidence="2 6" id="KW-0808">Transferase</keyword>
<keyword evidence="5 6" id="KW-0067">ATP-binding</keyword>
<dbReference type="AlphaFoldDB" id="A0A518BJT4"/>
<keyword evidence="14" id="KW-1185">Reference proteome</keyword>
<dbReference type="CDD" id="cd09168">
    <property type="entry name" value="PLDc_PaPPK1_C2_like"/>
    <property type="match status" value="1"/>
</dbReference>
<evidence type="ECO:0000256" key="4">
    <source>
        <dbReference type="ARBA" id="ARBA00022777"/>
    </source>
</evidence>
<dbReference type="SUPFAM" id="SSF56024">
    <property type="entry name" value="Phospholipase D/nuclease"/>
    <property type="match status" value="2"/>
</dbReference>
<dbReference type="NCBIfam" id="NF003917">
    <property type="entry name" value="PRK05443.1-1"/>
    <property type="match status" value="1"/>
</dbReference>
<keyword evidence="1 6" id="KW-0597">Phosphoprotein</keyword>
<accession>A0A518BJT4</accession>
<dbReference type="HAMAP" id="MF_00347">
    <property type="entry name" value="Polyphosphate_kinase"/>
    <property type="match status" value="1"/>
</dbReference>
<feature type="binding site" evidence="6">
    <location>
        <position position="480"/>
    </location>
    <ligand>
        <name>ATP</name>
        <dbReference type="ChEBI" id="CHEBI:30616"/>
    </ligand>
</feature>
<evidence type="ECO:0000256" key="5">
    <source>
        <dbReference type="ARBA" id="ARBA00022840"/>
    </source>
</evidence>
<comment type="catalytic activity">
    <reaction evidence="6 7">
        <text>[phosphate](n) + ATP = [phosphate](n+1) + ADP</text>
        <dbReference type="Rhea" id="RHEA:19573"/>
        <dbReference type="Rhea" id="RHEA-COMP:9859"/>
        <dbReference type="Rhea" id="RHEA-COMP:14280"/>
        <dbReference type="ChEBI" id="CHEBI:16838"/>
        <dbReference type="ChEBI" id="CHEBI:30616"/>
        <dbReference type="ChEBI" id="CHEBI:456216"/>
        <dbReference type="EC" id="2.7.4.1"/>
    </reaction>
</comment>
<organism evidence="13 14">
    <name type="scientific">Engelhardtia mirabilis</name>
    <dbReference type="NCBI Taxonomy" id="2528011"/>
    <lineage>
        <taxon>Bacteria</taxon>
        <taxon>Pseudomonadati</taxon>
        <taxon>Planctomycetota</taxon>
        <taxon>Planctomycetia</taxon>
        <taxon>Planctomycetia incertae sedis</taxon>
        <taxon>Engelhardtia</taxon>
    </lineage>
</organism>
<evidence type="ECO:0000259" key="10">
    <source>
        <dbReference type="Pfam" id="PF13089"/>
    </source>
</evidence>
<dbReference type="PANTHER" id="PTHR30218:SF0">
    <property type="entry name" value="POLYPHOSPHATE KINASE"/>
    <property type="match status" value="1"/>
</dbReference>
<evidence type="ECO:0000256" key="3">
    <source>
        <dbReference type="ARBA" id="ARBA00022741"/>
    </source>
</evidence>
<feature type="binding site" evidence="6">
    <location>
        <position position="56"/>
    </location>
    <ligand>
        <name>ATP</name>
        <dbReference type="ChEBI" id="CHEBI:30616"/>
    </ligand>
</feature>
<proteinExistence type="inferred from homology"/>
<dbReference type="Pfam" id="PF02503">
    <property type="entry name" value="PP_kinase"/>
    <property type="match status" value="1"/>
</dbReference>
<evidence type="ECO:0000313" key="13">
    <source>
        <dbReference type="EMBL" id="QDU67240.1"/>
    </source>
</evidence>
<evidence type="ECO:0000256" key="6">
    <source>
        <dbReference type="HAMAP-Rule" id="MF_00347"/>
    </source>
</evidence>
<protein>
    <recommendedName>
        <fullName evidence="6 7">Polyphosphate kinase</fullName>
        <ecNumber evidence="6 7">2.7.4.1</ecNumber>
    </recommendedName>
    <alternativeName>
        <fullName evidence="6">ATP-polyphosphate phosphotransferase</fullName>
    </alternativeName>
    <alternativeName>
        <fullName evidence="6">Polyphosphoric acid kinase</fullName>
    </alternativeName>
</protein>
<feature type="compositionally biased region" description="Basic and acidic residues" evidence="8">
    <location>
        <begin position="720"/>
        <end position="735"/>
    </location>
</feature>
<reference evidence="13 14" key="1">
    <citation type="submission" date="2019-02" db="EMBL/GenBank/DDBJ databases">
        <title>Deep-cultivation of Planctomycetes and their phenomic and genomic characterization uncovers novel biology.</title>
        <authorList>
            <person name="Wiegand S."/>
            <person name="Jogler M."/>
            <person name="Boedeker C."/>
            <person name="Pinto D."/>
            <person name="Vollmers J."/>
            <person name="Rivas-Marin E."/>
            <person name="Kohn T."/>
            <person name="Peeters S.H."/>
            <person name="Heuer A."/>
            <person name="Rast P."/>
            <person name="Oberbeckmann S."/>
            <person name="Bunk B."/>
            <person name="Jeske O."/>
            <person name="Meyerdierks A."/>
            <person name="Storesund J.E."/>
            <person name="Kallscheuer N."/>
            <person name="Luecker S."/>
            <person name="Lage O.M."/>
            <person name="Pohl T."/>
            <person name="Merkel B.J."/>
            <person name="Hornburger P."/>
            <person name="Mueller R.-W."/>
            <person name="Bruemmer F."/>
            <person name="Labrenz M."/>
            <person name="Spormann A.M."/>
            <person name="Op den Camp H."/>
            <person name="Overmann J."/>
            <person name="Amann R."/>
            <person name="Jetten M.S.M."/>
            <person name="Mascher T."/>
            <person name="Medema M.H."/>
            <person name="Devos D.P."/>
            <person name="Kaster A.-K."/>
            <person name="Ovreas L."/>
            <person name="Rohde M."/>
            <person name="Galperin M.Y."/>
            <person name="Jogler C."/>
        </authorList>
    </citation>
    <scope>NUCLEOTIDE SEQUENCE [LARGE SCALE GENOMIC DNA]</scope>
    <source>
        <strain evidence="13 14">Pla133</strain>
    </source>
</reference>
<dbReference type="Pfam" id="PF13089">
    <property type="entry name" value="PP_kinase_N"/>
    <property type="match status" value="1"/>
</dbReference>